<sequence length="212" mass="25403">MDRNKKPIAVTRLQPELHPDVESRSTAAEPLRKDAFTSTEGYEELLNKRRLEEDRRHRVFASQSLIPSRRYHRLDEDRDFDRRYYRTDYDPEISEELDPRFRCESAYERKPPRLYYSERPDLDGIVRDLPADYEDELKERSHVQRISRTGNFRNQAQISSLANEPAKSAPEMTYATGLILGDQDLELLQRKKEKYRQELIEQMAEQQRNKRR</sequence>
<dbReference type="PANTHER" id="PTHR21616">
    <property type="entry name" value="CENTROSOME SPINDLE POLE ASSOCIATED PROTEIN"/>
    <property type="match status" value="1"/>
</dbReference>
<reference evidence="2" key="3">
    <citation type="submission" date="2025-09" db="UniProtKB">
        <authorList>
            <consortium name="Ensembl"/>
        </authorList>
    </citation>
    <scope>IDENTIFICATION</scope>
</reference>
<gene>
    <name evidence="2" type="primary">LOC104910350</name>
</gene>
<keyword evidence="3" id="KW-1185">Reference proteome</keyword>
<evidence type="ECO:0000256" key="1">
    <source>
        <dbReference type="SAM" id="MobiDB-lite"/>
    </source>
</evidence>
<feature type="region of interest" description="Disordered" evidence="1">
    <location>
        <begin position="1"/>
        <end position="37"/>
    </location>
</feature>
<proteinExistence type="predicted"/>
<organism evidence="2 3">
    <name type="scientific">Meleagris gallopavo</name>
    <name type="common">Wild turkey</name>
    <dbReference type="NCBI Taxonomy" id="9103"/>
    <lineage>
        <taxon>Eukaryota</taxon>
        <taxon>Metazoa</taxon>
        <taxon>Chordata</taxon>
        <taxon>Craniata</taxon>
        <taxon>Vertebrata</taxon>
        <taxon>Euteleostomi</taxon>
        <taxon>Archelosauria</taxon>
        <taxon>Archosauria</taxon>
        <taxon>Dinosauria</taxon>
        <taxon>Saurischia</taxon>
        <taxon>Theropoda</taxon>
        <taxon>Coelurosauria</taxon>
        <taxon>Aves</taxon>
        <taxon>Neognathae</taxon>
        <taxon>Galloanserae</taxon>
        <taxon>Galliformes</taxon>
        <taxon>Phasianidae</taxon>
        <taxon>Meleagridinae</taxon>
        <taxon>Meleagris</taxon>
    </lineage>
</organism>
<reference evidence="2 3" key="1">
    <citation type="journal article" date="2010" name="PLoS Biol.">
        <title>Multi-platform next-generation sequencing of the domestic turkey (Meleagris gallopavo): genome assembly and analysis.</title>
        <authorList>
            <person name="Dalloul R.A."/>
            <person name="Long J.A."/>
            <person name="Zimin A.V."/>
            <person name="Aslam L."/>
            <person name="Beal K."/>
            <person name="Blomberg L.A."/>
            <person name="Bouffard P."/>
            <person name="Burt D.W."/>
            <person name="Crasta O."/>
            <person name="Crooijmans R.P."/>
            <person name="Cooper K."/>
            <person name="Coulombe R.A."/>
            <person name="De S."/>
            <person name="Delany M.E."/>
            <person name="Dodgson J.B."/>
            <person name="Dong J.J."/>
            <person name="Evans C."/>
            <person name="Frederickson K.M."/>
            <person name="Flicek P."/>
            <person name="Florea L."/>
            <person name="Folkerts O."/>
            <person name="Groenen M.A."/>
            <person name="Harkins T.T."/>
            <person name="Herrero J."/>
            <person name="Hoffmann S."/>
            <person name="Megens H.J."/>
            <person name="Jiang A."/>
            <person name="de Jong P."/>
            <person name="Kaiser P."/>
            <person name="Kim H."/>
            <person name="Kim K.W."/>
            <person name="Kim S."/>
            <person name="Langenberger D."/>
            <person name="Lee M.K."/>
            <person name="Lee T."/>
            <person name="Mane S."/>
            <person name="Marcais G."/>
            <person name="Marz M."/>
            <person name="McElroy A.P."/>
            <person name="Modise T."/>
            <person name="Nefedov M."/>
            <person name="Notredame C."/>
            <person name="Paton I.R."/>
            <person name="Payne W.S."/>
            <person name="Pertea G."/>
            <person name="Prickett D."/>
            <person name="Puiu D."/>
            <person name="Qioa D."/>
            <person name="Raineri E."/>
            <person name="Ruffier M."/>
            <person name="Salzberg S.L."/>
            <person name="Schatz M.C."/>
            <person name="Scheuring C."/>
            <person name="Schmidt C.J."/>
            <person name="Schroeder S."/>
            <person name="Searle S.M."/>
            <person name="Smith E.J."/>
            <person name="Smith J."/>
            <person name="Sonstegard T.S."/>
            <person name="Stadler P.F."/>
            <person name="Tafer H."/>
            <person name="Tu Z.J."/>
            <person name="Van Tassell C.P."/>
            <person name="Vilella A.J."/>
            <person name="Williams K.P."/>
            <person name="Yorke J.A."/>
            <person name="Zhang L."/>
            <person name="Zhang H.B."/>
            <person name="Zhang X."/>
            <person name="Zhang Y."/>
            <person name="Reed K.M."/>
        </authorList>
    </citation>
    <scope>NUCLEOTIDE SEQUENCE [LARGE SCALE GENOMIC DNA]</scope>
</reference>
<dbReference type="InterPro" id="IPR026708">
    <property type="entry name" value="CSPP1"/>
</dbReference>
<evidence type="ECO:0000313" key="3">
    <source>
        <dbReference type="Proteomes" id="UP000001645"/>
    </source>
</evidence>
<protein>
    <recommendedName>
        <fullName evidence="4">Centrosome and spindle pole associated protein 1</fullName>
    </recommendedName>
</protein>
<dbReference type="GO" id="GO:0005813">
    <property type="term" value="C:centrosome"/>
    <property type="evidence" value="ECO:0007669"/>
    <property type="project" value="InterPro"/>
</dbReference>
<dbReference type="Proteomes" id="UP000001645">
    <property type="component" value="Chromosome 3"/>
</dbReference>
<name>A0A803YRI1_MELGA</name>
<dbReference type="GeneTree" id="ENSGT00390000015084"/>
<dbReference type="GO" id="GO:0005874">
    <property type="term" value="C:microtubule"/>
    <property type="evidence" value="ECO:0007669"/>
    <property type="project" value="InterPro"/>
</dbReference>
<dbReference type="GO" id="GO:0032467">
    <property type="term" value="P:positive regulation of cytokinesis"/>
    <property type="evidence" value="ECO:0007669"/>
    <property type="project" value="InterPro"/>
</dbReference>
<dbReference type="AlphaFoldDB" id="A0A803YRI1"/>
<accession>A0A803YRI1</accession>
<evidence type="ECO:0008006" key="4">
    <source>
        <dbReference type="Google" id="ProtNLM"/>
    </source>
</evidence>
<dbReference type="GO" id="GO:0000922">
    <property type="term" value="C:spindle pole"/>
    <property type="evidence" value="ECO:0007669"/>
    <property type="project" value="InterPro"/>
</dbReference>
<dbReference type="Ensembl" id="ENSMGAT00000031168.1">
    <property type="protein sequence ID" value="ENSMGAP00000034379.1"/>
    <property type="gene ID" value="ENSMGAG00000019631.1"/>
</dbReference>
<dbReference type="PANTHER" id="PTHR21616:SF2">
    <property type="entry name" value="CENTROSOME AND SPINDLE POLE-ASSOCIATED PROTEIN 1"/>
    <property type="match status" value="1"/>
</dbReference>
<reference evidence="2" key="2">
    <citation type="submission" date="2025-08" db="UniProtKB">
        <authorList>
            <consortium name="Ensembl"/>
        </authorList>
    </citation>
    <scope>IDENTIFICATION</scope>
</reference>
<evidence type="ECO:0000313" key="2">
    <source>
        <dbReference type="Ensembl" id="ENSMGAP00000034379.1"/>
    </source>
</evidence>